<comment type="caution">
    <text evidence="7">The sequence shown here is derived from an EMBL/GenBank/DDBJ whole genome shotgun (WGS) entry which is preliminary data.</text>
</comment>
<accession>A0ABW5U7K7</accession>
<evidence type="ECO:0000256" key="3">
    <source>
        <dbReference type="ARBA" id="ARBA00023125"/>
    </source>
</evidence>
<dbReference type="PRINTS" id="PR00455">
    <property type="entry name" value="HTHTETR"/>
</dbReference>
<evidence type="ECO:0000256" key="1">
    <source>
        <dbReference type="ARBA" id="ARBA00022491"/>
    </source>
</evidence>
<dbReference type="InterPro" id="IPR050109">
    <property type="entry name" value="HTH-type_TetR-like_transc_reg"/>
</dbReference>
<dbReference type="InterPro" id="IPR039538">
    <property type="entry name" value="BetI_C"/>
</dbReference>
<evidence type="ECO:0000313" key="7">
    <source>
        <dbReference type="EMBL" id="MFD2740961.1"/>
    </source>
</evidence>
<keyword evidence="3 5" id="KW-0238">DNA-binding</keyword>
<dbReference type="RefSeq" id="WP_386375388.1">
    <property type="nucleotide sequence ID" value="NZ_JBHUMP010000015.1"/>
</dbReference>
<dbReference type="PROSITE" id="PS01081">
    <property type="entry name" value="HTH_TETR_1"/>
    <property type="match status" value="1"/>
</dbReference>
<feature type="domain" description="HTH tetR-type" evidence="6">
    <location>
        <begin position="14"/>
        <end position="74"/>
    </location>
</feature>
<evidence type="ECO:0000256" key="5">
    <source>
        <dbReference type="PROSITE-ProRule" id="PRU00335"/>
    </source>
</evidence>
<dbReference type="InterPro" id="IPR009057">
    <property type="entry name" value="Homeodomain-like_sf"/>
</dbReference>
<sequence length="212" mass="22996">MQEKTGKIQRANTDTRRADLIAATLRVIARDGVRAATVRAIAKEADVTQGLIRYYFSTKDDLITAAYELHMATLVRAADEASKGKASARKRLSKFIQVSLQSPVTSHESIAIWAGFFAVLLHDPAMADSHKRSYDLLRLHLKGLIAAVLEEADIATDPRKLRRLSIAGNAILDGLWIEGGALPDVFGDNELVQVGLESFSALIGVELEGTSG</sequence>
<dbReference type="InterPro" id="IPR023772">
    <property type="entry name" value="DNA-bd_HTH_TetR-type_CS"/>
</dbReference>
<dbReference type="PANTHER" id="PTHR30055:SF228">
    <property type="entry name" value="TRANSCRIPTIONAL REGULATOR-RELATED"/>
    <property type="match status" value="1"/>
</dbReference>
<reference evidence="8" key="1">
    <citation type="journal article" date="2019" name="Int. J. Syst. Evol. Microbiol.">
        <title>The Global Catalogue of Microorganisms (GCM) 10K type strain sequencing project: providing services to taxonomists for standard genome sequencing and annotation.</title>
        <authorList>
            <consortium name="The Broad Institute Genomics Platform"/>
            <consortium name="The Broad Institute Genome Sequencing Center for Infectious Disease"/>
            <person name="Wu L."/>
            <person name="Ma J."/>
        </authorList>
    </citation>
    <scope>NUCLEOTIDE SEQUENCE [LARGE SCALE GENOMIC DNA]</scope>
    <source>
        <strain evidence="8">TISTR 2562</strain>
    </source>
</reference>
<dbReference type="Proteomes" id="UP001597474">
    <property type="component" value="Unassembled WGS sequence"/>
</dbReference>
<dbReference type="Pfam" id="PF13977">
    <property type="entry name" value="TetR_C_6"/>
    <property type="match status" value="1"/>
</dbReference>
<evidence type="ECO:0000256" key="2">
    <source>
        <dbReference type="ARBA" id="ARBA00023015"/>
    </source>
</evidence>
<proteinExistence type="predicted"/>
<keyword evidence="2" id="KW-0805">Transcription regulation</keyword>
<evidence type="ECO:0000313" key="8">
    <source>
        <dbReference type="Proteomes" id="UP001597474"/>
    </source>
</evidence>
<dbReference type="Pfam" id="PF00440">
    <property type="entry name" value="TetR_N"/>
    <property type="match status" value="1"/>
</dbReference>
<evidence type="ECO:0000256" key="4">
    <source>
        <dbReference type="ARBA" id="ARBA00023163"/>
    </source>
</evidence>
<organism evidence="7 8">
    <name type="scientific">Sulfitobacter aestuarii</name>
    <dbReference type="NCBI Taxonomy" id="2161676"/>
    <lineage>
        <taxon>Bacteria</taxon>
        <taxon>Pseudomonadati</taxon>
        <taxon>Pseudomonadota</taxon>
        <taxon>Alphaproteobacteria</taxon>
        <taxon>Rhodobacterales</taxon>
        <taxon>Roseobacteraceae</taxon>
        <taxon>Sulfitobacter</taxon>
    </lineage>
</organism>
<evidence type="ECO:0000259" key="6">
    <source>
        <dbReference type="PROSITE" id="PS50977"/>
    </source>
</evidence>
<dbReference type="InterPro" id="IPR001647">
    <property type="entry name" value="HTH_TetR"/>
</dbReference>
<protein>
    <submittedName>
        <fullName evidence="7">TetR/AcrR family transcriptional regulator</fullName>
    </submittedName>
</protein>
<name>A0ABW5U7K7_9RHOB</name>
<keyword evidence="4" id="KW-0804">Transcription</keyword>
<feature type="DNA-binding region" description="H-T-H motif" evidence="5">
    <location>
        <begin position="37"/>
        <end position="56"/>
    </location>
</feature>
<keyword evidence="8" id="KW-1185">Reference proteome</keyword>
<dbReference type="SUPFAM" id="SSF48498">
    <property type="entry name" value="Tetracyclin repressor-like, C-terminal domain"/>
    <property type="match status" value="1"/>
</dbReference>
<dbReference type="InterPro" id="IPR036271">
    <property type="entry name" value="Tet_transcr_reg_TetR-rel_C_sf"/>
</dbReference>
<dbReference type="EMBL" id="JBHUMP010000015">
    <property type="protein sequence ID" value="MFD2740961.1"/>
    <property type="molecule type" value="Genomic_DNA"/>
</dbReference>
<gene>
    <name evidence="7" type="ORF">ACFSUD_15355</name>
</gene>
<keyword evidence="1" id="KW-0678">Repressor</keyword>
<dbReference type="PANTHER" id="PTHR30055">
    <property type="entry name" value="HTH-TYPE TRANSCRIPTIONAL REGULATOR RUTR"/>
    <property type="match status" value="1"/>
</dbReference>
<dbReference type="SUPFAM" id="SSF46689">
    <property type="entry name" value="Homeodomain-like"/>
    <property type="match status" value="1"/>
</dbReference>
<dbReference type="Gene3D" id="1.10.357.10">
    <property type="entry name" value="Tetracycline Repressor, domain 2"/>
    <property type="match status" value="1"/>
</dbReference>
<dbReference type="PROSITE" id="PS50977">
    <property type="entry name" value="HTH_TETR_2"/>
    <property type="match status" value="1"/>
</dbReference>